<evidence type="ECO:0000259" key="3">
    <source>
        <dbReference type="Pfam" id="PF00144"/>
    </source>
</evidence>
<dbReference type="PANTHER" id="PTHR46825:SF9">
    <property type="entry name" value="BETA-LACTAMASE-RELATED DOMAIN-CONTAINING PROTEIN"/>
    <property type="match status" value="1"/>
</dbReference>
<evidence type="ECO:0000313" key="5">
    <source>
        <dbReference type="Proteomes" id="UP000776276"/>
    </source>
</evidence>
<dbReference type="InterPro" id="IPR001466">
    <property type="entry name" value="Beta-lactam-related"/>
</dbReference>
<dbReference type="PANTHER" id="PTHR46825">
    <property type="entry name" value="D-ALANYL-D-ALANINE-CARBOXYPEPTIDASE/ENDOPEPTIDASE AMPH"/>
    <property type="match status" value="1"/>
</dbReference>
<evidence type="ECO:0000256" key="2">
    <source>
        <dbReference type="SAM" id="Phobius"/>
    </source>
</evidence>
<sequence>MACLTSFALAQQSPSLLPPASPPTAPTAVAAPPATPGGPAQLSRQDAETWLDGFMPYALQRGDVAGATIIIVKDGQVLLEKGYGFSDVAKRVPVDPRRTLFRPGSVSKLFTWTAVMQQVEAGKLNLDADVNQYLDFKIPPYQGKPITLRNIMTHTAGFEERIRGLITSDESKIGLEKAVKAWIPERVYAPGTTPAYSNYATALAGYIVQRVSGEPFETYLDNHIFRPLGMADSSFHQPLQAPLLARMSKGYPRASVPAKPYEFVGLSPAGSLATTATDMGRFMLAHLGDGAIGDARILRPETARMMHTTALTVVPPLHRMLLGFYEHDINGHRVIAHAGDTTLFHSELNLFMDDHVGMFVSLNSTGAQGAAATIRSALFEGFADRYFPGRPADGAVDAATAADHARAMAGLYDASRRSHGGFTAALGFLSQTRIAEDGKGSIVIPDFRTFGGATKTWREIAPFVWREVGGQERIAATLVDGKVVRFSMDAISPFTVFDRAPWWRSTGWLSPAVYAALGALLLTVLLWPTAAIVRRRFGQPLALSGRPLVARRAVRVAALLALLVPVGWMMIVQSQLNFAPEGALGAELIGMYLLTLVAFLGGLGLAAWNAWLIWRGGAQRGWFAKAWSVVLLLSFFVLLWLGWVFGLLSFHTEF</sequence>
<feature type="domain" description="Beta-lactamase-related" evidence="3">
    <location>
        <begin position="60"/>
        <end position="370"/>
    </location>
</feature>
<evidence type="ECO:0000313" key="4">
    <source>
        <dbReference type="EMBL" id="MBU3079503.1"/>
    </source>
</evidence>
<accession>A0ABS6BMI0</accession>
<feature type="transmembrane region" description="Helical" evidence="2">
    <location>
        <begin position="591"/>
        <end position="614"/>
    </location>
</feature>
<keyword evidence="2" id="KW-1133">Transmembrane helix</keyword>
<feature type="region of interest" description="Disordered" evidence="1">
    <location>
        <begin position="14"/>
        <end position="42"/>
    </location>
</feature>
<organism evidence="4 5">
    <name type="scientific">Sphingomonas quercus</name>
    <dbReference type="NCBI Taxonomy" id="2842451"/>
    <lineage>
        <taxon>Bacteria</taxon>
        <taxon>Pseudomonadati</taxon>
        <taxon>Pseudomonadota</taxon>
        <taxon>Alphaproteobacteria</taxon>
        <taxon>Sphingomonadales</taxon>
        <taxon>Sphingomonadaceae</taxon>
        <taxon>Sphingomonas</taxon>
    </lineage>
</organism>
<dbReference type="Proteomes" id="UP000776276">
    <property type="component" value="Unassembled WGS sequence"/>
</dbReference>
<reference evidence="4 5" key="1">
    <citation type="submission" date="2021-06" db="EMBL/GenBank/DDBJ databases">
        <title>Sphingomonas sp. XMGL2, whole genome shotgun sequencing project.</title>
        <authorList>
            <person name="Zhao G."/>
            <person name="Shen L."/>
        </authorList>
    </citation>
    <scope>NUCLEOTIDE SEQUENCE [LARGE SCALE GENOMIC DNA]</scope>
    <source>
        <strain evidence="4 5">XMGL2</strain>
    </source>
</reference>
<proteinExistence type="predicted"/>
<feature type="transmembrane region" description="Helical" evidence="2">
    <location>
        <begin position="626"/>
        <end position="648"/>
    </location>
</feature>
<name>A0ABS6BMI0_9SPHN</name>
<evidence type="ECO:0000256" key="1">
    <source>
        <dbReference type="SAM" id="MobiDB-lite"/>
    </source>
</evidence>
<dbReference type="EMBL" id="JAHKRT010000011">
    <property type="protein sequence ID" value="MBU3079503.1"/>
    <property type="molecule type" value="Genomic_DNA"/>
</dbReference>
<dbReference type="Pfam" id="PF00144">
    <property type="entry name" value="Beta-lactamase"/>
    <property type="match status" value="1"/>
</dbReference>
<feature type="transmembrane region" description="Helical" evidence="2">
    <location>
        <begin position="553"/>
        <end position="571"/>
    </location>
</feature>
<gene>
    <name evidence="4" type="ORF">KOF26_16725</name>
</gene>
<comment type="caution">
    <text evidence="4">The sequence shown here is derived from an EMBL/GenBank/DDBJ whole genome shotgun (WGS) entry which is preliminary data.</text>
</comment>
<keyword evidence="2" id="KW-0472">Membrane</keyword>
<keyword evidence="5" id="KW-1185">Reference proteome</keyword>
<feature type="compositionally biased region" description="Pro residues" evidence="1">
    <location>
        <begin position="16"/>
        <end position="25"/>
    </location>
</feature>
<keyword evidence="2" id="KW-0812">Transmembrane</keyword>
<feature type="compositionally biased region" description="Low complexity" evidence="1">
    <location>
        <begin position="26"/>
        <end position="41"/>
    </location>
</feature>
<feature type="transmembrane region" description="Helical" evidence="2">
    <location>
        <begin position="512"/>
        <end position="533"/>
    </location>
</feature>
<dbReference type="InterPro" id="IPR050491">
    <property type="entry name" value="AmpC-like"/>
</dbReference>
<protein>
    <submittedName>
        <fullName evidence="4">Beta-lactamase family protein</fullName>
    </submittedName>
</protein>